<organism evidence="2 3">
    <name type="scientific">Arthrobotrys conoides</name>
    <dbReference type="NCBI Taxonomy" id="74498"/>
    <lineage>
        <taxon>Eukaryota</taxon>
        <taxon>Fungi</taxon>
        <taxon>Dikarya</taxon>
        <taxon>Ascomycota</taxon>
        <taxon>Pezizomycotina</taxon>
        <taxon>Orbiliomycetes</taxon>
        <taxon>Orbiliales</taxon>
        <taxon>Orbiliaceae</taxon>
        <taxon>Arthrobotrys</taxon>
    </lineage>
</organism>
<feature type="compositionally biased region" description="Low complexity" evidence="1">
    <location>
        <begin position="1"/>
        <end position="16"/>
    </location>
</feature>
<evidence type="ECO:0000313" key="2">
    <source>
        <dbReference type="EMBL" id="KAK6510838.1"/>
    </source>
</evidence>
<name>A0AAN8RLP0_9PEZI</name>
<feature type="region of interest" description="Disordered" evidence="1">
    <location>
        <begin position="1"/>
        <end position="125"/>
    </location>
</feature>
<sequence length="197" mass="20821">MSSQSSGNPSSSATTSYPQRRGSITEYFRPPQSSAYPGPITTAAAQANHRRRMSYSGGTGNGLTGTSPPTPWFGGYTPGSGGGRRASISSVSSSASSPIDVDADEKRDVDMTSSPPGSSSGGFARRLSFGARALRDVKRSMSFGTVGEVFSLGVLLEPENEHRATQEPMAPPPPPPHHAAPKHDEVQERMLKGDFYF</sequence>
<keyword evidence="3" id="KW-1185">Reference proteome</keyword>
<gene>
    <name evidence="2" type="ORF">TWF506_009932</name>
</gene>
<dbReference type="AlphaFoldDB" id="A0AAN8RLP0"/>
<accession>A0AAN8RLP0</accession>
<dbReference type="EMBL" id="JAVHJM010000007">
    <property type="protein sequence ID" value="KAK6510838.1"/>
    <property type="molecule type" value="Genomic_DNA"/>
</dbReference>
<feature type="compositionally biased region" description="Pro residues" evidence="1">
    <location>
        <begin position="169"/>
        <end position="178"/>
    </location>
</feature>
<feature type="compositionally biased region" description="Low complexity" evidence="1">
    <location>
        <begin position="85"/>
        <end position="100"/>
    </location>
</feature>
<evidence type="ECO:0000256" key="1">
    <source>
        <dbReference type="SAM" id="MobiDB-lite"/>
    </source>
</evidence>
<evidence type="ECO:0000313" key="3">
    <source>
        <dbReference type="Proteomes" id="UP001307849"/>
    </source>
</evidence>
<reference evidence="2 3" key="1">
    <citation type="submission" date="2019-10" db="EMBL/GenBank/DDBJ databases">
        <authorList>
            <person name="Palmer J.M."/>
        </authorList>
    </citation>
    <scope>NUCLEOTIDE SEQUENCE [LARGE SCALE GENOMIC DNA]</scope>
    <source>
        <strain evidence="2 3">TWF506</strain>
    </source>
</reference>
<comment type="caution">
    <text evidence="2">The sequence shown here is derived from an EMBL/GenBank/DDBJ whole genome shotgun (WGS) entry which is preliminary data.</text>
</comment>
<protein>
    <submittedName>
        <fullName evidence="2">Uncharacterized protein</fullName>
    </submittedName>
</protein>
<feature type="region of interest" description="Disordered" evidence="1">
    <location>
        <begin position="157"/>
        <end position="184"/>
    </location>
</feature>
<dbReference type="Proteomes" id="UP001307849">
    <property type="component" value="Unassembled WGS sequence"/>
</dbReference>
<feature type="compositionally biased region" description="Low complexity" evidence="1">
    <location>
        <begin position="113"/>
        <end position="122"/>
    </location>
</feature>
<proteinExistence type="predicted"/>